<sequence>MDYMDVSEFPNFMPLSLGHKELVNRFNGKHDSNHSATNFTNLFILDNDNDTEISSYKDALVFKQTELGTERTNYLLIAPTNDEAALVKDLIGKHISPIVLYPHPILNYEPDEDNSDYIYSIANTIKLEGSQYANIRRKIGQFKKEHNAKLTKVADAERNEIWDFAHELFVKNAAAVDELTRQSLIIELDALEKTIMFADKLDVDFLQLTEGDRILGFVVTEVIAKETVLIHFFRTNNEVKGVSEYLFVEMARFHKAQKLIDFEQDLGIVGLRRFKSSLQPYSKLSVYSINDY</sequence>
<dbReference type="EMBL" id="JAGQKZ010000018">
    <property type="protein sequence ID" value="MCA9392075.1"/>
    <property type="molecule type" value="Genomic_DNA"/>
</dbReference>
<dbReference type="PANTHER" id="PTHR41373:SF1">
    <property type="entry name" value="PHOSPHATIDYLGLYCEROL LYSYLTRANSFERASE C-TERMINAL DOMAIN-CONTAINING PROTEIN"/>
    <property type="match status" value="1"/>
</dbReference>
<proteinExistence type="predicted"/>
<reference evidence="2" key="2">
    <citation type="journal article" date="2021" name="Microbiome">
        <title>Successional dynamics and alternative stable states in a saline activated sludge microbial community over 9 years.</title>
        <authorList>
            <person name="Wang Y."/>
            <person name="Ye J."/>
            <person name="Ju F."/>
            <person name="Liu L."/>
            <person name="Boyd J.A."/>
            <person name="Deng Y."/>
            <person name="Parks D.H."/>
            <person name="Jiang X."/>
            <person name="Yin X."/>
            <person name="Woodcroft B.J."/>
            <person name="Tyson G.W."/>
            <person name="Hugenholtz P."/>
            <person name="Polz M.F."/>
            <person name="Zhang T."/>
        </authorList>
    </citation>
    <scope>NUCLEOTIDE SEQUENCE</scope>
    <source>
        <strain evidence="2">HKST-UBA03</strain>
    </source>
</reference>
<reference evidence="2" key="1">
    <citation type="submission" date="2020-04" db="EMBL/GenBank/DDBJ databases">
        <authorList>
            <person name="Zhang T."/>
        </authorList>
    </citation>
    <scope>NUCLEOTIDE SEQUENCE</scope>
    <source>
        <strain evidence="2">HKST-UBA03</strain>
    </source>
</reference>
<dbReference type="SUPFAM" id="SSF55729">
    <property type="entry name" value="Acyl-CoA N-acyltransferases (Nat)"/>
    <property type="match status" value="2"/>
</dbReference>
<dbReference type="InterPro" id="IPR024320">
    <property type="entry name" value="LPG_synthase_C"/>
</dbReference>
<protein>
    <submittedName>
        <fullName evidence="2">DUF2156 domain-containing protein</fullName>
    </submittedName>
</protein>
<evidence type="ECO:0000313" key="2">
    <source>
        <dbReference type="EMBL" id="MCA9392075.1"/>
    </source>
</evidence>
<organism evidence="2 3">
    <name type="scientific">candidate division WWE3 bacterium</name>
    <dbReference type="NCBI Taxonomy" id="2053526"/>
    <lineage>
        <taxon>Bacteria</taxon>
        <taxon>Katanobacteria</taxon>
    </lineage>
</organism>
<dbReference type="InterPro" id="IPR016732">
    <property type="entry name" value="UCP018688"/>
</dbReference>
<accession>A0A955LK94</accession>
<dbReference type="Gene3D" id="3.40.630.30">
    <property type="match status" value="1"/>
</dbReference>
<dbReference type="Proteomes" id="UP000751518">
    <property type="component" value="Unassembled WGS sequence"/>
</dbReference>
<dbReference type="AlphaFoldDB" id="A0A955LK94"/>
<feature type="domain" description="Phosphatidylglycerol lysyltransferase C-terminal" evidence="1">
    <location>
        <begin position="107"/>
        <end position="288"/>
    </location>
</feature>
<name>A0A955LK94_UNCKA</name>
<dbReference type="Pfam" id="PF09924">
    <property type="entry name" value="LPG_synthase_C"/>
    <property type="match status" value="1"/>
</dbReference>
<dbReference type="InterPro" id="IPR016181">
    <property type="entry name" value="Acyl_CoA_acyltransferase"/>
</dbReference>
<evidence type="ECO:0000259" key="1">
    <source>
        <dbReference type="Pfam" id="PF09924"/>
    </source>
</evidence>
<gene>
    <name evidence="2" type="ORF">KC614_02630</name>
</gene>
<dbReference type="PANTHER" id="PTHR41373">
    <property type="entry name" value="DUF2156 DOMAIN-CONTAINING PROTEIN"/>
    <property type="match status" value="1"/>
</dbReference>
<comment type="caution">
    <text evidence="2">The sequence shown here is derived from an EMBL/GenBank/DDBJ whole genome shotgun (WGS) entry which is preliminary data.</text>
</comment>
<evidence type="ECO:0000313" key="3">
    <source>
        <dbReference type="Proteomes" id="UP000751518"/>
    </source>
</evidence>